<evidence type="ECO:0000313" key="8">
    <source>
        <dbReference type="EMBL" id="SHG48098.1"/>
    </source>
</evidence>
<dbReference type="InterPro" id="IPR046346">
    <property type="entry name" value="Aminoacid_DH-like_N_sf"/>
</dbReference>
<dbReference type="RefSeq" id="WP_084083070.1">
    <property type="nucleotide sequence ID" value="NZ_FQWZ01000001.1"/>
</dbReference>
<dbReference type="InterPro" id="IPR007780">
    <property type="entry name" value="NAD_Glu_DH_bac"/>
</dbReference>
<feature type="region of interest" description="Disordered" evidence="2">
    <location>
        <begin position="1"/>
        <end position="38"/>
    </location>
</feature>
<evidence type="ECO:0000313" key="9">
    <source>
        <dbReference type="Proteomes" id="UP000199758"/>
    </source>
</evidence>
<accession>A0A1M5K5K7</accession>
<gene>
    <name evidence="8" type="ORF">SAMN04488068_0374</name>
</gene>
<dbReference type="Pfam" id="PF21073">
    <property type="entry name" value="GDH_HM1"/>
    <property type="match status" value="1"/>
</dbReference>
<evidence type="ECO:0000259" key="7">
    <source>
        <dbReference type="Pfam" id="PF21077"/>
    </source>
</evidence>
<dbReference type="InterPro" id="IPR049056">
    <property type="entry name" value="NAD_Glu_DH_HM3"/>
</dbReference>
<reference evidence="8 9" key="1">
    <citation type="submission" date="2016-11" db="EMBL/GenBank/DDBJ databases">
        <authorList>
            <person name="Jaros S."/>
            <person name="Januszkiewicz K."/>
            <person name="Wedrychowicz H."/>
        </authorList>
    </citation>
    <scope>NUCLEOTIDE SEQUENCE [LARGE SCALE GENOMIC DNA]</scope>
    <source>
        <strain evidence="8 9">CGMCC 1.7049</strain>
    </source>
</reference>
<keyword evidence="9" id="KW-1185">Reference proteome</keyword>
<dbReference type="EMBL" id="FQWZ01000001">
    <property type="protein sequence ID" value="SHG48098.1"/>
    <property type="molecule type" value="Genomic_DNA"/>
</dbReference>
<dbReference type="PIRSF" id="PIRSF036761">
    <property type="entry name" value="GDH_Mll4104"/>
    <property type="match status" value="1"/>
</dbReference>
<keyword evidence="1" id="KW-0560">Oxidoreductase</keyword>
<proteinExistence type="predicted"/>
<dbReference type="Pfam" id="PF21074">
    <property type="entry name" value="GDH_C"/>
    <property type="match status" value="1"/>
</dbReference>
<feature type="domain" description="NAD-specific glutamate dehydrogenase C-terminal" evidence="4">
    <location>
        <begin position="1300"/>
        <end position="1635"/>
    </location>
</feature>
<protein>
    <submittedName>
        <fullName evidence="8">Glutamate dehydrogenase</fullName>
    </submittedName>
</protein>
<dbReference type="PANTHER" id="PTHR43403:SF1">
    <property type="entry name" value="NAD-SPECIFIC GLUTAMATE DEHYDROGENASE"/>
    <property type="match status" value="1"/>
</dbReference>
<name>A0A1M5K5K7_9GAMM</name>
<dbReference type="STRING" id="490188.SAMN04488068_0374"/>
<dbReference type="Pfam" id="PF21075">
    <property type="entry name" value="GDH_ACT1"/>
    <property type="match status" value="1"/>
</dbReference>
<sequence>MNDPRSHTLSRPAAAAGDQEPVRPVPTSATDTAREQDSLLAQLEAASPPADAAGTSIAGFVRAFYDTASLDALRQRSPDELLNLAHRQRQWSEGRVPGELRLRLLPPGRDGDALPTLAVVETCIDDMPYLVDTVAIAVREAGVSIDWAVHPILKVRRDGQGRIAAIGDALVGDADAPLESWIHMEFEPLPNDAAYAALERQLRDALGDLRCAVADTAAMRARALSLAEGLATVPPQADPAEFAEGREFLQWLADGHFMFLGYTETQATAAAGGRKQLVHTHEAALGLSRPGQRYADTEALIAPKAELDKYAESPRLIVVTKASRRAHVHLADYMDVISVKQYGSDGAVAGTCRFVGLFASDVYVDRPRTIPLIRAKADYVMRRSRIGEQTHSGKLLSEILHLLPRDELFQSSEDELYRTAMGIRALRDRHQLKLFLRRDRYGRFYSCMIYLPRDRYSRELRDRIAAELLKLFGGTSIDRQVDSLRGSMARIRYIVRTPPGTSVDMSVEQIEQRLIAATRNWREQLRELLQRTAGALDTVMLARYADAFPQSYTESVTPADAEADLHYLLRLSEAEPLLPRLIFDADVVPPRALRLTLYARDNPVALSDVMPTLENFGLRVLSHDPTQITPKEGPALWIQQFSVEAPTSRLSAEVQKRYFETALVQTFRGATENDALNKLVLAAGLDYRQVACVRALAKYINQVGLPFGRADIEAQLGAYPDIARLLVRLFESRFDPKLEPVQRRSDEIRFAQEIDAALDAVTSLDADRVLRAFLSVVHASLRTNFYQSASDGSQKPYISIKLDPSKIPELPYPRPMFEIWVYSPDVEGVHLRGGRVARGGLRWSDRREDFRTEVLGLMKAQMVKNAVIVPVGAKGGFVVKKPVDAANRDAWMAQGIACYKIFLSGLLDITDNRVGDGIEPPRDVVRLDEDDPYLVVAADKGTATFSDIANGVAQDYRFWLGDAFASGGSVGYDHKKMGITAKGAWESVKRHFREIGRDIQREPFTVVGIGDMSGDVFGNGMLLSRQIRLLAAFDHRHIFIDPNPDAERSFDERARLFALPRSSWADYDASLISDGGGVYPRSAKLIKLSAAAQAALGIDKVAMTPPELMNAILKAPVDLLWNGGIGTYVKAQHQSHADVRDRANDVLRVNGRELRARVVGEGGNLGFTQAGRIEYAMQGGPHGAGGGRINTDAIDNSAGVHCSDREVNIKIPLNRLMAEGQLTRDQRDPLLAAMTDDVARLVLRDNYVQSACISLIEREAATRLDEHAGLIRTLERDGLLNRAIEYLPDEETLKERRSEGRGLTRPELAVLVAYSKVSLNDAALQSDMPDDPFFERDLLANFPPLLVERYREALLQHRLKREIIATILSNAVVNRMGIAFAHRMAADHGVARADVLKAYATAHEILGGDAYWRGIESLDNRVAAALQYRLMQRTTGLLKHATGWLVSSGAAARSVGSLVAHYREPVAAFEAALPDVLSPAYRDEWDRSFAAIRADGVDEPLARMLANTLVLGCAFDIVDLAQGAQAPLDRAAAVYFAVGERLRMPWLHAAILALKVGDQWQALARNNLRDDAYRIHRRITARVLLQPGDSAEARVDAWAAAHEREVRFALNRMAELQTSGGADFQALAVAVREVRKLRML</sequence>
<evidence type="ECO:0000259" key="6">
    <source>
        <dbReference type="Pfam" id="PF21076"/>
    </source>
</evidence>
<dbReference type="GO" id="GO:0004069">
    <property type="term" value="F:L-aspartate:2-oxoglutarate aminotransferase activity"/>
    <property type="evidence" value="ECO:0007669"/>
    <property type="project" value="InterPro"/>
</dbReference>
<evidence type="ECO:0000259" key="3">
    <source>
        <dbReference type="Pfam" id="PF05088"/>
    </source>
</evidence>
<evidence type="ECO:0000256" key="2">
    <source>
        <dbReference type="SAM" id="MobiDB-lite"/>
    </source>
</evidence>
<dbReference type="InterPro" id="IPR048381">
    <property type="entry name" value="GDH_C"/>
</dbReference>
<dbReference type="SUPFAM" id="SSF51735">
    <property type="entry name" value="NAD(P)-binding Rossmann-fold domains"/>
    <property type="match status" value="1"/>
</dbReference>
<dbReference type="InterPro" id="IPR049064">
    <property type="entry name" value="NAD_Glu_DH_ACT3"/>
</dbReference>
<evidence type="ECO:0000259" key="5">
    <source>
        <dbReference type="Pfam" id="PF21075"/>
    </source>
</evidence>
<evidence type="ECO:0000256" key="1">
    <source>
        <dbReference type="ARBA" id="ARBA00023002"/>
    </source>
</evidence>
<feature type="domain" description="NAD-glutamate dehydrogenase catalytic" evidence="3">
    <location>
        <begin position="753"/>
        <end position="1255"/>
    </location>
</feature>
<dbReference type="Pfam" id="PF21078">
    <property type="entry name" value="GDH_HM3"/>
    <property type="match status" value="1"/>
</dbReference>
<dbReference type="InterPro" id="IPR036291">
    <property type="entry name" value="NAD(P)-bd_dom_sf"/>
</dbReference>
<dbReference type="PANTHER" id="PTHR43403">
    <property type="entry name" value="NAD-SPECIFIC GLUTAMATE DEHYDROGENASE"/>
    <property type="match status" value="1"/>
</dbReference>
<dbReference type="Proteomes" id="UP000199758">
    <property type="component" value="Unassembled WGS sequence"/>
</dbReference>
<dbReference type="Pfam" id="PF21079">
    <property type="entry name" value="GDH_HM2"/>
    <property type="match status" value="1"/>
</dbReference>
<dbReference type="Pfam" id="PF21077">
    <property type="entry name" value="GDH_ACT3"/>
    <property type="match status" value="1"/>
</dbReference>
<dbReference type="InterPro" id="IPR049059">
    <property type="entry name" value="NAD_Glu_DH_HM1"/>
</dbReference>
<feature type="domain" description="NAD-glutamate dehydrogenase ACT3" evidence="7">
    <location>
        <begin position="589"/>
        <end position="648"/>
    </location>
</feature>
<dbReference type="Pfam" id="PF05088">
    <property type="entry name" value="Bac_GDH_CD"/>
    <property type="match status" value="1"/>
</dbReference>
<organism evidence="8 9">
    <name type="scientific">Hydrocarboniphaga daqingensis</name>
    <dbReference type="NCBI Taxonomy" id="490188"/>
    <lineage>
        <taxon>Bacteria</taxon>
        <taxon>Pseudomonadati</taxon>
        <taxon>Pseudomonadota</taxon>
        <taxon>Gammaproteobacteria</taxon>
        <taxon>Nevskiales</taxon>
        <taxon>Nevskiaceae</taxon>
        <taxon>Hydrocarboniphaga</taxon>
    </lineage>
</organism>
<dbReference type="Pfam" id="PF21076">
    <property type="entry name" value="GDH_ACT2"/>
    <property type="match status" value="1"/>
</dbReference>
<evidence type="ECO:0000259" key="4">
    <source>
        <dbReference type="Pfam" id="PF21074"/>
    </source>
</evidence>
<dbReference type="OrthoDB" id="9758052at2"/>
<feature type="domain" description="NAD-glutamate dehydrogenase N-terminal ACT1" evidence="5">
    <location>
        <begin position="60"/>
        <end position="202"/>
    </location>
</feature>
<dbReference type="SUPFAM" id="SSF53223">
    <property type="entry name" value="Aminoacid dehydrogenase-like, N-terminal domain"/>
    <property type="match status" value="1"/>
</dbReference>
<dbReference type="GO" id="GO:0006538">
    <property type="term" value="P:L-glutamate catabolic process"/>
    <property type="evidence" value="ECO:0007669"/>
    <property type="project" value="InterPro"/>
</dbReference>
<dbReference type="InterPro" id="IPR049062">
    <property type="entry name" value="NAD_Glu_DH_ACT2"/>
</dbReference>
<dbReference type="InterPro" id="IPR049058">
    <property type="entry name" value="NAD_Glu_DH_HM2"/>
</dbReference>
<dbReference type="InterPro" id="IPR028971">
    <property type="entry name" value="NAD-GDH_cat"/>
</dbReference>
<dbReference type="GO" id="GO:0004352">
    <property type="term" value="F:glutamate dehydrogenase (NAD+) activity"/>
    <property type="evidence" value="ECO:0007669"/>
    <property type="project" value="InterPro"/>
</dbReference>
<feature type="domain" description="NAD-glutamate dehydrogenase ACT2" evidence="6">
    <location>
        <begin position="433"/>
        <end position="521"/>
    </location>
</feature>
<dbReference type="InterPro" id="IPR024727">
    <property type="entry name" value="NAD_Glu_DH_N_ACT1"/>
</dbReference>